<dbReference type="OrthoDB" id="4313158at2"/>
<feature type="compositionally biased region" description="Basic and acidic residues" evidence="1">
    <location>
        <begin position="112"/>
        <end position="121"/>
    </location>
</feature>
<keyword evidence="3" id="KW-1185">Reference proteome</keyword>
<organism evidence="2 3">
    <name type="scientific">Streptomyces hoynatensis</name>
    <dbReference type="NCBI Taxonomy" id="1141874"/>
    <lineage>
        <taxon>Bacteria</taxon>
        <taxon>Bacillati</taxon>
        <taxon>Actinomycetota</taxon>
        <taxon>Actinomycetes</taxon>
        <taxon>Kitasatosporales</taxon>
        <taxon>Streptomycetaceae</taxon>
        <taxon>Streptomyces</taxon>
    </lineage>
</organism>
<evidence type="ECO:0000313" key="2">
    <source>
        <dbReference type="EMBL" id="RKN40134.1"/>
    </source>
</evidence>
<feature type="region of interest" description="Disordered" evidence="1">
    <location>
        <begin position="15"/>
        <end position="35"/>
    </location>
</feature>
<sequence>MATFDEEWAQIQARAREQAARTRLDSAPAPGDGADLEIHEEELGRIEREAGSLAGLLDQHGRAAETQTRVAGVLLRTPGFDTGSALVELTDRWRSQTESLRDACRRIAAHRRDTTRAHAAGEQETAAALRQAAPPVAHNPHITAL</sequence>
<protein>
    <submittedName>
        <fullName evidence="2">Uncharacterized protein</fullName>
    </submittedName>
</protein>
<name>A0A3A9YWX9_9ACTN</name>
<dbReference type="AlphaFoldDB" id="A0A3A9YWX9"/>
<accession>A0A3A9YWX9</accession>
<feature type="region of interest" description="Disordered" evidence="1">
    <location>
        <begin position="112"/>
        <end position="145"/>
    </location>
</feature>
<proteinExistence type="predicted"/>
<evidence type="ECO:0000256" key="1">
    <source>
        <dbReference type="SAM" id="MobiDB-lite"/>
    </source>
</evidence>
<feature type="compositionally biased region" description="Low complexity" evidence="1">
    <location>
        <begin position="122"/>
        <end position="136"/>
    </location>
</feature>
<feature type="compositionally biased region" description="Basic and acidic residues" evidence="1">
    <location>
        <begin position="15"/>
        <end position="24"/>
    </location>
</feature>
<gene>
    <name evidence="2" type="ORF">D7294_19745</name>
</gene>
<evidence type="ECO:0000313" key="3">
    <source>
        <dbReference type="Proteomes" id="UP000272474"/>
    </source>
</evidence>
<dbReference type="RefSeq" id="WP_120681578.1">
    <property type="nucleotide sequence ID" value="NZ_RBAL01000011.1"/>
</dbReference>
<dbReference type="Proteomes" id="UP000272474">
    <property type="component" value="Unassembled WGS sequence"/>
</dbReference>
<reference evidence="2 3" key="1">
    <citation type="journal article" date="2014" name="Int. J. Syst. Evol. Microbiol.">
        <title>Streptomyces hoynatensis sp. nov., isolated from deep marine sediment.</title>
        <authorList>
            <person name="Veyisoglu A."/>
            <person name="Sahin N."/>
        </authorList>
    </citation>
    <scope>NUCLEOTIDE SEQUENCE [LARGE SCALE GENOMIC DNA]</scope>
    <source>
        <strain evidence="2 3">KCTC 29097</strain>
    </source>
</reference>
<comment type="caution">
    <text evidence="2">The sequence shown here is derived from an EMBL/GenBank/DDBJ whole genome shotgun (WGS) entry which is preliminary data.</text>
</comment>
<dbReference type="EMBL" id="RBAL01000011">
    <property type="protein sequence ID" value="RKN40134.1"/>
    <property type="molecule type" value="Genomic_DNA"/>
</dbReference>